<organism evidence="3 4">
    <name type="scientific">Heliocybe sulcata</name>
    <dbReference type="NCBI Taxonomy" id="5364"/>
    <lineage>
        <taxon>Eukaryota</taxon>
        <taxon>Fungi</taxon>
        <taxon>Dikarya</taxon>
        <taxon>Basidiomycota</taxon>
        <taxon>Agaricomycotina</taxon>
        <taxon>Agaricomycetes</taxon>
        <taxon>Gloeophyllales</taxon>
        <taxon>Gloeophyllaceae</taxon>
        <taxon>Heliocybe</taxon>
    </lineage>
</organism>
<gene>
    <name evidence="3" type="ORF">OE88DRAFT_269911</name>
</gene>
<feature type="compositionally biased region" description="Low complexity" evidence="1">
    <location>
        <begin position="128"/>
        <end position="139"/>
    </location>
</feature>
<feature type="compositionally biased region" description="Polar residues" evidence="1">
    <location>
        <begin position="168"/>
        <end position="190"/>
    </location>
</feature>
<name>A0A5C3N398_9AGAM</name>
<evidence type="ECO:0000256" key="1">
    <source>
        <dbReference type="SAM" id="MobiDB-lite"/>
    </source>
</evidence>
<feature type="region of interest" description="Disordered" evidence="1">
    <location>
        <begin position="1"/>
        <end position="84"/>
    </location>
</feature>
<feature type="compositionally biased region" description="Low complexity" evidence="1">
    <location>
        <begin position="250"/>
        <end position="263"/>
    </location>
</feature>
<feature type="compositionally biased region" description="Low complexity" evidence="1">
    <location>
        <begin position="191"/>
        <end position="235"/>
    </location>
</feature>
<keyword evidence="2" id="KW-1133">Transmembrane helix</keyword>
<feature type="region of interest" description="Disordered" evidence="1">
    <location>
        <begin position="115"/>
        <end position="156"/>
    </location>
</feature>
<evidence type="ECO:0000313" key="3">
    <source>
        <dbReference type="EMBL" id="TFK50578.1"/>
    </source>
</evidence>
<accession>A0A5C3N398</accession>
<evidence type="ECO:0000256" key="2">
    <source>
        <dbReference type="SAM" id="Phobius"/>
    </source>
</evidence>
<feature type="compositionally biased region" description="Polar residues" evidence="1">
    <location>
        <begin position="140"/>
        <end position="149"/>
    </location>
</feature>
<dbReference type="EMBL" id="ML213513">
    <property type="protein sequence ID" value="TFK50578.1"/>
    <property type="molecule type" value="Genomic_DNA"/>
</dbReference>
<keyword evidence="4" id="KW-1185">Reference proteome</keyword>
<protein>
    <submittedName>
        <fullName evidence="3">Uncharacterized protein</fullName>
    </submittedName>
</protein>
<dbReference type="Proteomes" id="UP000305948">
    <property type="component" value="Unassembled WGS sequence"/>
</dbReference>
<keyword evidence="2" id="KW-0472">Membrane</keyword>
<proteinExistence type="predicted"/>
<reference evidence="3 4" key="1">
    <citation type="journal article" date="2019" name="Nat. Ecol. Evol.">
        <title>Megaphylogeny resolves global patterns of mushroom evolution.</title>
        <authorList>
            <person name="Varga T."/>
            <person name="Krizsan K."/>
            <person name="Foldi C."/>
            <person name="Dima B."/>
            <person name="Sanchez-Garcia M."/>
            <person name="Sanchez-Ramirez S."/>
            <person name="Szollosi G.J."/>
            <person name="Szarkandi J.G."/>
            <person name="Papp V."/>
            <person name="Albert L."/>
            <person name="Andreopoulos W."/>
            <person name="Angelini C."/>
            <person name="Antonin V."/>
            <person name="Barry K.W."/>
            <person name="Bougher N.L."/>
            <person name="Buchanan P."/>
            <person name="Buyck B."/>
            <person name="Bense V."/>
            <person name="Catcheside P."/>
            <person name="Chovatia M."/>
            <person name="Cooper J."/>
            <person name="Damon W."/>
            <person name="Desjardin D."/>
            <person name="Finy P."/>
            <person name="Geml J."/>
            <person name="Haridas S."/>
            <person name="Hughes K."/>
            <person name="Justo A."/>
            <person name="Karasinski D."/>
            <person name="Kautmanova I."/>
            <person name="Kiss B."/>
            <person name="Kocsube S."/>
            <person name="Kotiranta H."/>
            <person name="LaButti K.M."/>
            <person name="Lechner B.E."/>
            <person name="Liimatainen K."/>
            <person name="Lipzen A."/>
            <person name="Lukacs Z."/>
            <person name="Mihaltcheva S."/>
            <person name="Morgado L.N."/>
            <person name="Niskanen T."/>
            <person name="Noordeloos M.E."/>
            <person name="Ohm R.A."/>
            <person name="Ortiz-Santana B."/>
            <person name="Ovrebo C."/>
            <person name="Racz N."/>
            <person name="Riley R."/>
            <person name="Savchenko A."/>
            <person name="Shiryaev A."/>
            <person name="Soop K."/>
            <person name="Spirin V."/>
            <person name="Szebenyi C."/>
            <person name="Tomsovsky M."/>
            <person name="Tulloss R.E."/>
            <person name="Uehling J."/>
            <person name="Grigoriev I.V."/>
            <person name="Vagvolgyi C."/>
            <person name="Papp T."/>
            <person name="Martin F.M."/>
            <person name="Miettinen O."/>
            <person name="Hibbett D.S."/>
            <person name="Nagy L.G."/>
        </authorList>
    </citation>
    <scope>NUCLEOTIDE SEQUENCE [LARGE SCALE GENOMIC DNA]</scope>
    <source>
        <strain evidence="3 4">OMC1185</strain>
    </source>
</reference>
<sequence>MSPAETGYDERLLASAPAATRAEKQEGYNIDLLDEEPSRAGRASTTHDHTGGYVQGNRYSGAASAPDTPSLEEKPGPLSRGRTPWWRTATGIAVLVILSLIIVGAVVGGAVGGSLGSRKSQNDLAEGSSSSSASTQSKSVPNASSTVQPSGIGLDTSGLLSQRLTATDGYNTTSDAPTSSAPNQSLGNGQSTTLSDSSTYSYGQSGTSTAGDGPDTGSSSSYSTYSSYPTGTSSSWPAATGTSGLPRQIVSVSSSSPAVVTGA</sequence>
<evidence type="ECO:0000313" key="4">
    <source>
        <dbReference type="Proteomes" id="UP000305948"/>
    </source>
</evidence>
<keyword evidence="2" id="KW-0812">Transmembrane</keyword>
<dbReference type="AlphaFoldDB" id="A0A5C3N398"/>
<dbReference type="OrthoDB" id="3268868at2759"/>
<feature type="compositionally biased region" description="Polar residues" evidence="1">
    <location>
        <begin position="236"/>
        <end position="245"/>
    </location>
</feature>
<feature type="region of interest" description="Disordered" evidence="1">
    <location>
        <begin position="168"/>
        <end position="263"/>
    </location>
</feature>
<feature type="transmembrane region" description="Helical" evidence="2">
    <location>
        <begin position="85"/>
        <end position="111"/>
    </location>
</feature>